<evidence type="ECO:0000259" key="1">
    <source>
        <dbReference type="Pfam" id="PF13340"/>
    </source>
</evidence>
<evidence type="ECO:0000313" key="2">
    <source>
        <dbReference type="EMBL" id="VFK55174.1"/>
    </source>
</evidence>
<dbReference type="PANTHER" id="PTHR30007">
    <property type="entry name" value="PHP DOMAIN PROTEIN"/>
    <property type="match status" value="1"/>
</dbReference>
<organism evidence="2">
    <name type="scientific">Candidatus Kentrum sp. TUN</name>
    <dbReference type="NCBI Taxonomy" id="2126343"/>
    <lineage>
        <taxon>Bacteria</taxon>
        <taxon>Pseudomonadati</taxon>
        <taxon>Pseudomonadota</taxon>
        <taxon>Gammaproteobacteria</taxon>
        <taxon>Candidatus Kentrum</taxon>
    </lineage>
</organism>
<accession>A0A450ZN13</accession>
<dbReference type="AlphaFoldDB" id="A0A450ZN13"/>
<sequence length="140" mass="16559">MYDSDLSAEKWALIEHHFEPKDNRGAEPKHDKRIIVSAILYINKTGAQWRMLPKDFPPWQTVYHHYYHWNCRGVWEAAIDELNELYRKKGSSGKGVLWCYFQIETGIVADSRIWRTTTDVYKPALSHVGYSRVYLYPHSL</sequence>
<name>A0A450ZN13_9GAMM</name>
<dbReference type="EMBL" id="CAADFY010000064">
    <property type="protein sequence ID" value="VFK55174.1"/>
    <property type="molecule type" value="Genomic_DNA"/>
</dbReference>
<feature type="domain" description="Insertion element IS402-like" evidence="1">
    <location>
        <begin position="6"/>
        <end position="77"/>
    </location>
</feature>
<reference evidence="2" key="1">
    <citation type="submission" date="2019-02" db="EMBL/GenBank/DDBJ databases">
        <authorList>
            <person name="Gruber-Vodicka R. H."/>
            <person name="Seah K. B. B."/>
        </authorList>
    </citation>
    <scope>NUCLEOTIDE SEQUENCE</scope>
    <source>
        <strain evidence="2">BECK_BY3</strain>
    </source>
</reference>
<dbReference type="PANTHER" id="PTHR30007:SF0">
    <property type="entry name" value="TRANSPOSASE"/>
    <property type="match status" value="1"/>
</dbReference>
<dbReference type="InterPro" id="IPR025161">
    <property type="entry name" value="IS402-like_dom"/>
</dbReference>
<proteinExistence type="predicted"/>
<protein>
    <submittedName>
        <fullName evidence="2">Transposase</fullName>
    </submittedName>
</protein>
<dbReference type="Pfam" id="PF13340">
    <property type="entry name" value="DUF4096"/>
    <property type="match status" value="1"/>
</dbReference>
<gene>
    <name evidence="2" type="ORF">BECKTUN1418F_GA0071002_106419</name>
</gene>